<dbReference type="Pfam" id="PF01329">
    <property type="entry name" value="Pterin_4a"/>
    <property type="match status" value="1"/>
</dbReference>
<dbReference type="Gene3D" id="3.10.180.10">
    <property type="entry name" value="2,3-Dihydroxybiphenyl 1,2-Dioxygenase, domain 1"/>
    <property type="match status" value="1"/>
</dbReference>
<name>A0ABW4TPW4_9ACTN</name>
<dbReference type="PANTHER" id="PTHR12599">
    <property type="entry name" value="PTERIN-4-ALPHA-CARBINOLAMINE DEHYDRATASE"/>
    <property type="match status" value="1"/>
</dbReference>
<dbReference type="InterPro" id="IPR001533">
    <property type="entry name" value="Pterin_deHydtase"/>
</dbReference>
<comment type="similarity">
    <text evidence="2">Belongs to the pterin-4-alpha-carbinolamine dehydratase family.</text>
</comment>
<evidence type="ECO:0000256" key="2">
    <source>
        <dbReference type="ARBA" id="ARBA00006472"/>
    </source>
</evidence>
<keyword evidence="8" id="KW-1185">Reference proteome</keyword>
<dbReference type="EC" id="4.2.1.96" evidence="3"/>
<keyword evidence="5 7" id="KW-0456">Lyase</keyword>
<reference evidence="8" key="1">
    <citation type="journal article" date="2019" name="Int. J. Syst. Evol. Microbiol.">
        <title>The Global Catalogue of Microorganisms (GCM) 10K type strain sequencing project: providing services to taxonomists for standard genome sequencing and annotation.</title>
        <authorList>
            <consortium name="The Broad Institute Genomics Platform"/>
            <consortium name="The Broad Institute Genome Sequencing Center for Infectious Disease"/>
            <person name="Wu L."/>
            <person name="Ma J."/>
        </authorList>
    </citation>
    <scope>NUCLEOTIDE SEQUENCE [LARGE SCALE GENOMIC DNA]</scope>
    <source>
        <strain evidence="8">CGMCC 1.12477</strain>
    </source>
</reference>
<protein>
    <recommendedName>
        <fullName evidence="4">Putative pterin-4-alpha-carbinolamine dehydratase</fullName>
        <ecNumber evidence="3">4.2.1.96</ecNumber>
    </recommendedName>
</protein>
<dbReference type="InterPro" id="IPR041581">
    <property type="entry name" value="Glyoxalase_6"/>
</dbReference>
<accession>A0ABW4TPW4</accession>
<sequence>MSDTERLNAAQVAQEDGLEDWRPVLGRLVSRFRTGDFVSGLAFATRVTEAAEEANHHPDLDLRYPHVDVDLMSHDVRGTTARDLRLARRISEIAAELGAAADPGARTLVELSLDTWDAAEIGPFWAAVLGGDFDGDVSDSSGQVPALWFQETDEHAEPRQRFHYDVWVPIDRAQARIDAALAAGGTLVSDEEAPSFVVLADAQGNKACICTSADRG</sequence>
<comment type="caution">
    <text evidence="7">The sequence shown here is derived from an EMBL/GenBank/DDBJ whole genome shotgun (WGS) entry which is preliminary data.</text>
</comment>
<evidence type="ECO:0000256" key="4">
    <source>
        <dbReference type="ARBA" id="ARBA00021735"/>
    </source>
</evidence>
<dbReference type="SUPFAM" id="SSF55248">
    <property type="entry name" value="PCD-like"/>
    <property type="match status" value="1"/>
</dbReference>
<evidence type="ECO:0000313" key="7">
    <source>
        <dbReference type="EMBL" id="MFD1947671.1"/>
    </source>
</evidence>
<dbReference type="RefSeq" id="WP_343918970.1">
    <property type="nucleotide sequence ID" value="NZ_BAAAJT010000002.1"/>
</dbReference>
<feature type="domain" description="Glyoxalase-like" evidence="6">
    <location>
        <begin position="111"/>
        <end position="210"/>
    </location>
</feature>
<evidence type="ECO:0000313" key="8">
    <source>
        <dbReference type="Proteomes" id="UP001597351"/>
    </source>
</evidence>
<dbReference type="PANTHER" id="PTHR12599:SF0">
    <property type="entry name" value="PTERIN-4-ALPHA-CARBINOLAMINE DEHYDRATASE"/>
    <property type="match status" value="1"/>
</dbReference>
<dbReference type="InterPro" id="IPR036428">
    <property type="entry name" value="PCD_sf"/>
</dbReference>
<evidence type="ECO:0000256" key="5">
    <source>
        <dbReference type="ARBA" id="ARBA00023239"/>
    </source>
</evidence>
<dbReference type="EMBL" id="JBHUGD010000003">
    <property type="protein sequence ID" value="MFD1947671.1"/>
    <property type="molecule type" value="Genomic_DNA"/>
</dbReference>
<gene>
    <name evidence="7" type="ORF">ACFSDE_12795</name>
</gene>
<evidence type="ECO:0000256" key="3">
    <source>
        <dbReference type="ARBA" id="ARBA00013252"/>
    </source>
</evidence>
<comment type="catalytic activity">
    <reaction evidence="1">
        <text>(4aS,6R)-4a-hydroxy-L-erythro-5,6,7,8-tetrahydrobiopterin = (6R)-L-erythro-6,7-dihydrobiopterin + H2O</text>
        <dbReference type="Rhea" id="RHEA:11920"/>
        <dbReference type="ChEBI" id="CHEBI:15377"/>
        <dbReference type="ChEBI" id="CHEBI:15642"/>
        <dbReference type="ChEBI" id="CHEBI:43120"/>
        <dbReference type="EC" id="4.2.1.96"/>
    </reaction>
</comment>
<dbReference type="Proteomes" id="UP001597351">
    <property type="component" value="Unassembled WGS sequence"/>
</dbReference>
<dbReference type="Gene3D" id="3.30.1360.20">
    <property type="entry name" value="Transcriptional coactivator/pterin dehydratase"/>
    <property type="match status" value="1"/>
</dbReference>
<dbReference type="GO" id="GO:0008124">
    <property type="term" value="F:4-alpha-hydroxytetrahydrobiopterin dehydratase activity"/>
    <property type="evidence" value="ECO:0007669"/>
    <property type="project" value="UniProtKB-EC"/>
</dbReference>
<dbReference type="CDD" id="cd00488">
    <property type="entry name" value="PCD_DCoH"/>
    <property type="match status" value="1"/>
</dbReference>
<organism evidence="7 8">
    <name type="scientific">Nocardioides aestuarii</name>
    <dbReference type="NCBI Taxonomy" id="252231"/>
    <lineage>
        <taxon>Bacteria</taxon>
        <taxon>Bacillati</taxon>
        <taxon>Actinomycetota</taxon>
        <taxon>Actinomycetes</taxon>
        <taxon>Propionibacteriales</taxon>
        <taxon>Nocardioidaceae</taxon>
        <taxon>Nocardioides</taxon>
    </lineage>
</organism>
<dbReference type="InterPro" id="IPR029068">
    <property type="entry name" value="Glyas_Bleomycin-R_OHBP_Dase"/>
</dbReference>
<evidence type="ECO:0000256" key="1">
    <source>
        <dbReference type="ARBA" id="ARBA00001554"/>
    </source>
</evidence>
<evidence type="ECO:0000259" key="6">
    <source>
        <dbReference type="Pfam" id="PF18029"/>
    </source>
</evidence>
<dbReference type="Pfam" id="PF18029">
    <property type="entry name" value="Glyoxalase_6"/>
    <property type="match status" value="1"/>
</dbReference>
<proteinExistence type="inferred from homology"/>